<sequence>MGAWAEEGATDAPVSSGWRRAAASR</sequence>
<evidence type="ECO:0000313" key="1">
    <source>
        <dbReference type="EMBL" id="JAD34564.1"/>
    </source>
</evidence>
<name>A0A0A8Z588_ARUDO</name>
<reference evidence="1" key="1">
    <citation type="submission" date="2014-09" db="EMBL/GenBank/DDBJ databases">
        <authorList>
            <person name="Magalhaes I.L.F."/>
            <person name="Oliveira U."/>
            <person name="Santos F.R."/>
            <person name="Vidigal T.H.D.A."/>
            <person name="Brescovit A.D."/>
            <person name="Santos A.J."/>
        </authorList>
    </citation>
    <scope>NUCLEOTIDE SEQUENCE</scope>
    <source>
        <tissue evidence="1">Shoot tissue taken approximately 20 cm above the soil surface</tissue>
    </source>
</reference>
<proteinExistence type="predicted"/>
<dbReference type="EMBL" id="GBRH01263331">
    <property type="protein sequence ID" value="JAD34564.1"/>
    <property type="molecule type" value="Transcribed_RNA"/>
</dbReference>
<organism evidence="1">
    <name type="scientific">Arundo donax</name>
    <name type="common">Giant reed</name>
    <name type="synonym">Donax arundinaceus</name>
    <dbReference type="NCBI Taxonomy" id="35708"/>
    <lineage>
        <taxon>Eukaryota</taxon>
        <taxon>Viridiplantae</taxon>
        <taxon>Streptophyta</taxon>
        <taxon>Embryophyta</taxon>
        <taxon>Tracheophyta</taxon>
        <taxon>Spermatophyta</taxon>
        <taxon>Magnoliopsida</taxon>
        <taxon>Liliopsida</taxon>
        <taxon>Poales</taxon>
        <taxon>Poaceae</taxon>
        <taxon>PACMAD clade</taxon>
        <taxon>Arundinoideae</taxon>
        <taxon>Arundineae</taxon>
        <taxon>Arundo</taxon>
    </lineage>
</organism>
<dbReference type="AlphaFoldDB" id="A0A0A8Z588"/>
<protein>
    <submittedName>
        <fullName evidence="1">Uncharacterized protein</fullName>
    </submittedName>
</protein>
<accession>A0A0A8Z588</accession>
<reference evidence="1" key="2">
    <citation type="journal article" date="2015" name="Data Brief">
        <title>Shoot transcriptome of the giant reed, Arundo donax.</title>
        <authorList>
            <person name="Barrero R.A."/>
            <person name="Guerrero F.D."/>
            <person name="Moolhuijzen P."/>
            <person name="Goolsby J.A."/>
            <person name="Tidwell J."/>
            <person name="Bellgard S.E."/>
            <person name="Bellgard M.I."/>
        </authorList>
    </citation>
    <scope>NUCLEOTIDE SEQUENCE</scope>
    <source>
        <tissue evidence="1">Shoot tissue taken approximately 20 cm above the soil surface</tissue>
    </source>
</reference>